<reference evidence="2 3" key="1">
    <citation type="submission" date="2024-11" db="EMBL/GenBank/DDBJ databases">
        <title>Chromosome-level genome assembly of Eucalyptus globulus Labill. provides insights into its genome evolution.</title>
        <authorList>
            <person name="Li X."/>
        </authorList>
    </citation>
    <scope>NUCLEOTIDE SEQUENCE [LARGE SCALE GENOMIC DNA]</scope>
    <source>
        <strain evidence="2">CL2024</strain>
        <tissue evidence="2">Fresh tender leaves</tissue>
    </source>
</reference>
<proteinExistence type="predicted"/>
<dbReference type="Proteomes" id="UP001634007">
    <property type="component" value="Unassembled WGS sequence"/>
</dbReference>
<evidence type="ECO:0000313" key="3">
    <source>
        <dbReference type="Proteomes" id="UP001634007"/>
    </source>
</evidence>
<feature type="compositionally biased region" description="Polar residues" evidence="1">
    <location>
        <begin position="60"/>
        <end position="72"/>
    </location>
</feature>
<evidence type="ECO:0000313" key="2">
    <source>
        <dbReference type="EMBL" id="KAL3728990.1"/>
    </source>
</evidence>
<keyword evidence="3" id="KW-1185">Reference proteome</keyword>
<comment type="caution">
    <text evidence="2">The sequence shown here is derived from an EMBL/GenBank/DDBJ whole genome shotgun (WGS) entry which is preliminary data.</text>
</comment>
<protein>
    <submittedName>
        <fullName evidence="2">Uncharacterized protein</fullName>
    </submittedName>
</protein>
<gene>
    <name evidence="2" type="ORF">ACJRO7_033565</name>
</gene>
<name>A0ABD3JMY8_EUCGL</name>
<dbReference type="EMBL" id="JBJKBG010000008">
    <property type="protein sequence ID" value="KAL3728990.1"/>
    <property type="molecule type" value="Genomic_DNA"/>
</dbReference>
<feature type="region of interest" description="Disordered" evidence="1">
    <location>
        <begin position="1"/>
        <end position="72"/>
    </location>
</feature>
<accession>A0ABD3JMY8</accession>
<dbReference type="AlphaFoldDB" id="A0ABD3JMY8"/>
<organism evidence="2 3">
    <name type="scientific">Eucalyptus globulus</name>
    <name type="common">Tasmanian blue gum</name>
    <dbReference type="NCBI Taxonomy" id="34317"/>
    <lineage>
        <taxon>Eukaryota</taxon>
        <taxon>Viridiplantae</taxon>
        <taxon>Streptophyta</taxon>
        <taxon>Embryophyta</taxon>
        <taxon>Tracheophyta</taxon>
        <taxon>Spermatophyta</taxon>
        <taxon>Magnoliopsida</taxon>
        <taxon>eudicotyledons</taxon>
        <taxon>Gunneridae</taxon>
        <taxon>Pentapetalae</taxon>
        <taxon>rosids</taxon>
        <taxon>malvids</taxon>
        <taxon>Myrtales</taxon>
        <taxon>Myrtaceae</taxon>
        <taxon>Myrtoideae</taxon>
        <taxon>Eucalypteae</taxon>
        <taxon>Eucalyptus</taxon>
    </lineage>
</organism>
<sequence>MAKKKRPHEAEAETSGVEPRSELLGGGGGSPRDDEPKKRSGKKKRREDGGGQGVGESGSIIDNAQSYEVATR</sequence>
<evidence type="ECO:0000256" key="1">
    <source>
        <dbReference type="SAM" id="MobiDB-lite"/>
    </source>
</evidence>